<evidence type="ECO:0000256" key="2">
    <source>
        <dbReference type="ARBA" id="ARBA00004739"/>
    </source>
</evidence>
<dbReference type="InterPro" id="IPR029041">
    <property type="entry name" value="FAD-linked_oxidoreductase-like"/>
</dbReference>
<comment type="pathway">
    <text evidence="2">Amino-acid degradation; L-proline degradation into L-glutamate; L-glutamate from L-proline: step 1/2.</text>
</comment>
<name>A0A381N1X4_9ZZZZ</name>
<protein>
    <recommendedName>
        <fullName evidence="3">proline dehydrogenase</fullName>
        <ecNumber evidence="3">1.5.5.2</ecNumber>
    </recommendedName>
</protein>
<dbReference type="AlphaFoldDB" id="A0A381N1X4"/>
<keyword evidence="7" id="KW-0560">Oxidoreductase</keyword>
<comment type="catalytic activity">
    <reaction evidence="9">
        <text>L-proline + a quinone = (S)-1-pyrroline-5-carboxylate + a quinol + H(+)</text>
        <dbReference type="Rhea" id="RHEA:23784"/>
        <dbReference type="ChEBI" id="CHEBI:15378"/>
        <dbReference type="ChEBI" id="CHEBI:17388"/>
        <dbReference type="ChEBI" id="CHEBI:24646"/>
        <dbReference type="ChEBI" id="CHEBI:60039"/>
        <dbReference type="ChEBI" id="CHEBI:132124"/>
        <dbReference type="EC" id="1.5.5.2"/>
    </reaction>
</comment>
<dbReference type="Gene3D" id="3.20.20.220">
    <property type="match status" value="1"/>
</dbReference>
<feature type="domain" description="Proline dehydrogenase" evidence="10">
    <location>
        <begin position="41"/>
        <end position="289"/>
    </location>
</feature>
<evidence type="ECO:0000313" key="11">
    <source>
        <dbReference type="EMBL" id="SUZ48044.1"/>
    </source>
</evidence>
<dbReference type="InterPro" id="IPR002872">
    <property type="entry name" value="Proline_DH_dom"/>
</dbReference>
<evidence type="ECO:0000259" key="10">
    <source>
        <dbReference type="Pfam" id="PF01619"/>
    </source>
</evidence>
<evidence type="ECO:0000256" key="9">
    <source>
        <dbReference type="ARBA" id="ARBA00048779"/>
    </source>
</evidence>
<dbReference type="SUPFAM" id="SSF51730">
    <property type="entry name" value="FAD-linked oxidoreductase"/>
    <property type="match status" value="1"/>
</dbReference>
<dbReference type="GO" id="GO:0004657">
    <property type="term" value="F:proline dehydrogenase activity"/>
    <property type="evidence" value="ECO:0007669"/>
    <property type="project" value="UniProtKB-EC"/>
</dbReference>
<dbReference type="UniPathway" id="UPA00261">
    <property type="reaction ID" value="UER00373"/>
</dbReference>
<evidence type="ECO:0000256" key="7">
    <source>
        <dbReference type="ARBA" id="ARBA00023002"/>
    </source>
</evidence>
<dbReference type="GO" id="GO:0000166">
    <property type="term" value="F:nucleotide binding"/>
    <property type="evidence" value="ECO:0007669"/>
    <property type="project" value="UniProtKB-KW"/>
</dbReference>
<dbReference type="EMBL" id="UINC01000048">
    <property type="protein sequence ID" value="SUZ48044.1"/>
    <property type="molecule type" value="Genomic_DNA"/>
</dbReference>
<keyword evidence="5" id="KW-0547">Nucleotide-binding</keyword>
<evidence type="ECO:0000256" key="3">
    <source>
        <dbReference type="ARBA" id="ARBA00012695"/>
    </source>
</evidence>
<dbReference type="PIRSF" id="PIRSF000196">
    <property type="entry name" value="Pro_dehydrog"/>
    <property type="match status" value="1"/>
</dbReference>
<evidence type="ECO:0000256" key="4">
    <source>
        <dbReference type="ARBA" id="ARBA00022630"/>
    </source>
</evidence>
<reference evidence="11" key="1">
    <citation type="submission" date="2018-05" db="EMBL/GenBank/DDBJ databases">
        <authorList>
            <person name="Lanie J.A."/>
            <person name="Ng W.-L."/>
            <person name="Kazmierczak K.M."/>
            <person name="Andrzejewski T.M."/>
            <person name="Davidsen T.M."/>
            <person name="Wayne K.J."/>
            <person name="Tettelin H."/>
            <person name="Glass J.I."/>
            <person name="Rusch D."/>
            <person name="Podicherti R."/>
            <person name="Tsui H.-C.T."/>
            <person name="Winkler M.E."/>
        </authorList>
    </citation>
    <scope>NUCLEOTIDE SEQUENCE</scope>
</reference>
<keyword evidence="8" id="KW-0642">Proline metabolism</keyword>
<organism evidence="11">
    <name type="scientific">marine metagenome</name>
    <dbReference type="NCBI Taxonomy" id="408172"/>
    <lineage>
        <taxon>unclassified sequences</taxon>
        <taxon>metagenomes</taxon>
        <taxon>ecological metagenomes</taxon>
    </lineage>
</organism>
<dbReference type="Pfam" id="PF01619">
    <property type="entry name" value="Pro_dh"/>
    <property type="match status" value="1"/>
</dbReference>
<dbReference type="GO" id="GO:0010133">
    <property type="term" value="P:L-proline catabolic process to L-glutamate"/>
    <property type="evidence" value="ECO:0007669"/>
    <property type="project" value="UniProtKB-UniPathway"/>
</dbReference>
<dbReference type="EC" id="1.5.5.2" evidence="3"/>
<keyword evidence="4" id="KW-0285">Flavoprotein</keyword>
<dbReference type="InterPro" id="IPR015659">
    <property type="entry name" value="Proline_oxidase"/>
</dbReference>
<dbReference type="PANTHER" id="PTHR13914:SF0">
    <property type="entry name" value="PROLINE DEHYDROGENASE 1, MITOCHONDRIAL"/>
    <property type="match status" value="1"/>
</dbReference>
<evidence type="ECO:0000256" key="1">
    <source>
        <dbReference type="ARBA" id="ARBA00001974"/>
    </source>
</evidence>
<sequence length="301" mass="34937">MIMSWINIGILSLISVLPRWMVHPFAKAYVAGETNEKTVQVVNKMNELGYACTLDILGEHIQSPSKAEKITKDYCNLYEVINKETLNCNISIKLTHIGLELDQKLVENNLQQILRHAKSHNNFLRIDMENSPYTQRTIDLYQKNIHKYDKMGIVLQAYLKRSLEDAQSLNAPGFNTRICKGIYNEPSNIAFKERTEIQDNFFLITKEILSGKGFAAIATHDIPLIDRIESWIEQNNISNDRFEFQVLYGVPMGNRLKRLLSKGYTVRQYIPFGPDWFDYSLRRLKENPKIISYVLANLFKR</sequence>
<proteinExistence type="predicted"/>
<evidence type="ECO:0000256" key="5">
    <source>
        <dbReference type="ARBA" id="ARBA00022741"/>
    </source>
</evidence>
<keyword evidence="6" id="KW-0274">FAD</keyword>
<dbReference type="PANTHER" id="PTHR13914">
    <property type="entry name" value="PROLINE OXIDASE"/>
    <property type="match status" value="1"/>
</dbReference>
<evidence type="ECO:0000256" key="6">
    <source>
        <dbReference type="ARBA" id="ARBA00022827"/>
    </source>
</evidence>
<gene>
    <name evidence="11" type="ORF">METZ01_LOCUS898</name>
</gene>
<dbReference type="InterPro" id="IPR008219">
    <property type="entry name" value="PRODH_bac_arc"/>
</dbReference>
<evidence type="ECO:0000256" key="8">
    <source>
        <dbReference type="ARBA" id="ARBA00023062"/>
    </source>
</evidence>
<accession>A0A381N1X4</accession>
<comment type="cofactor">
    <cofactor evidence="1">
        <name>FAD</name>
        <dbReference type="ChEBI" id="CHEBI:57692"/>
    </cofactor>
</comment>